<evidence type="ECO:0000313" key="1">
    <source>
        <dbReference type="EMBL" id="VYT17860.1"/>
    </source>
</evidence>
<protein>
    <submittedName>
        <fullName evidence="1">Uncharacterized protein</fullName>
    </submittedName>
</protein>
<name>A0A6N2UJK7_9FIRM</name>
<gene>
    <name evidence="1" type="ORF">AULFYP135_01973</name>
</gene>
<organism evidence="1">
    <name type="scientific">uncultured Anaerotruncus sp</name>
    <dbReference type="NCBI Taxonomy" id="905011"/>
    <lineage>
        <taxon>Bacteria</taxon>
        <taxon>Bacillati</taxon>
        <taxon>Bacillota</taxon>
        <taxon>Clostridia</taxon>
        <taxon>Eubacteriales</taxon>
        <taxon>Oscillospiraceae</taxon>
        <taxon>Anaerotruncus</taxon>
        <taxon>environmental samples</taxon>
    </lineage>
</organism>
<sequence length="57" mass="6958">MEKPKQPIKSWPEPSPLLQEERWQDSIEIESWMNATGDVDDFIFYPEEEFLKYHSER</sequence>
<dbReference type="AlphaFoldDB" id="A0A6N2UJK7"/>
<accession>A0A6N2UJK7</accession>
<dbReference type="EMBL" id="CACRSL010000003">
    <property type="protein sequence ID" value="VYT17860.1"/>
    <property type="molecule type" value="Genomic_DNA"/>
</dbReference>
<proteinExistence type="predicted"/>
<reference evidence="1" key="1">
    <citation type="submission" date="2019-11" db="EMBL/GenBank/DDBJ databases">
        <authorList>
            <person name="Feng L."/>
        </authorList>
    </citation>
    <scope>NUCLEOTIDE SEQUENCE</scope>
    <source>
        <strain evidence="1">AundefinedLFYP135</strain>
    </source>
</reference>